<dbReference type="SUPFAM" id="SSF53807">
    <property type="entry name" value="Helical backbone' metal receptor"/>
    <property type="match status" value="1"/>
</dbReference>
<protein>
    <submittedName>
        <fullName evidence="2">ABC transporter, periplasmic solute-binding protein</fullName>
    </submittedName>
</protein>
<dbReference type="eggNOG" id="COG0614">
    <property type="taxonomic scope" value="Bacteria"/>
</dbReference>
<dbReference type="Pfam" id="PF01497">
    <property type="entry name" value="Peripla_BP_2"/>
    <property type="match status" value="1"/>
</dbReference>
<dbReference type="PROSITE" id="PS50983">
    <property type="entry name" value="FE_B12_PBP"/>
    <property type="match status" value="1"/>
</dbReference>
<evidence type="ECO:0000259" key="1">
    <source>
        <dbReference type="PROSITE" id="PS50983"/>
    </source>
</evidence>
<dbReference type="CDD" id="cd01144">
    <property type="entry name" value="BtuF"/>
    <property type="match status" value="1"/>
</dbReference>
<organism evidence="2 3">
    <name type="scientific">Acaryochloris marina (strain MBIC 11017)</name>
    <dbReference type="NCBI Taxonomy" id="329726"/>
    <lineage>
        <taxon>Bacteria</taxon>
        <taxon>Bacillati</taxon>
        <taxon>Cyanobacteriota</taxon>
        <taxon>Cyanophyceae</taxon>
        <taxon>Acaryochloridales</taxon>
        <taxon>Acaryochloridaceae</taxon>
        <taxon>Acaryochloris</taxon>
    </lineage>
</organism>
<feature type="domain" description="Fe/B12 periplasmic-binding" evidence="1">
    <location>
        <begin position="7"/>
        <end position="292"/>
    </location>
</feature>
<dbReference type="Proteomes" id="UP000000268">
    <property type="component" value="Chromosome"/>
</dbReference>
<dbReference type="InterPro" id="IPR002491">
    <property type="entry name" value="ABC_transptr_periplasmic_BD"/>
</dbReference>
<dbReference type="Gene3D" id="3.40.50.1980">
    <property type="entry name" value="Nitrogenase molybdenum iron protein domain"/>
    <property type="match status" value="2"/>
</dbReference>
<dbReference type="OrthoDB" id="9787772at2"/>
<dbReference type="InterPro" id="IPR051030">
    <property type="entry name" value="Vitamin_B12-ABC_binding"/>
</dbReference>
<dbReference type="STRING" id="329726.AM1_3338"/>
<reference evidence="2 3" key="1">
    <citation type="journal article" date="2008" name="Proc. Natl. Acad. Sci. U.S.A.">
        <title>Niche adaptation and genome expansion in the chlorophyll d-producing cyanobacterium Acaryochloris marina.</title>
        <authorList>
            <person name="Swingley W.D."/>
            <person name="Chen M."/>
            <person name="Cheung P.C."/>
            <person name="Conrad A.L."/>
            <person name="Dejesa L.C."/>
            <person name="Hao J."/>
            <person name="Honchak B.M."/>
            <person name="Karbach L.E."/>
            <person name="Kurdoglu A."/>
            <person name="Lahiri S."/>
            <person name="Mastrian S.D."/>
            <person name="Miyashita H."/>
            <person name="Page L."/>
            <person name="Ramakrishna P."/>
            <person name="Satoh S."/>
            <person name="Sattley W.M."/>
            <person name="Shimada Y."/>
            <person name="Taylor H.L."/>
            <person name="Tomo T."/>
            <person name="Tsuchiya T."/>
            <person name="Wang Z.T."/>
            <person name="Raymond J."/>
            <person name="Mimuro M."/>
            <person name="Blankenship R.E."/>
            <person name="Touchman J.W."/>
        </authorList>
    </citation>
    <scope>NUCLEOTIDE SEQUENCE [LARGE SCALE GENOMIC DNA]</scope>
    <source>
        <strain evidence="3">MBIC 11017</strain>
    </source>
</reference>
<dbReference type="HOGENOM" id="CLU_038034_9_1_3"/>
<evidence type="ECO:0000313" key="2">
    <source>
        <dbReference type="EMBL" id="ABW28332.1"/>
    </source>
</evidence>
<dbReference type="PANTHER" id="PTHR42860">
    <property type="entry name" value="VITAMIN B12-BINDING PROTEIN"/>
    <property type="match status" value="1"/>
</dbReference>
<proteinExistence type="predicted"/>
<dbReference type="EMBL" id="CP000828">
    <property type="protein sequence ID" value="ABW28332.1"/>
    <property type="molecule type" value="Genomic_DNA"/>
</dbReference>
<gene>
    <name evidence="2" type="ordered locus">AM1_3338</name>
</gene>
<accession>B0BZ32</accession>
<name>B0BZ32_ACAM1</name>
<dbReference type="PANTHER" id="PTHR42860:SF1">
    <property type="entry name" value="VITAMIN B12-BINDING PROTEIN"/>
    <property type="match status" value="1"/>
</dbReference>
<dbReference type="RefSeq" id="WP_012163735.1">
    <property type="nucleotide sequence ID" value="NC_009925.1"/>
</dbReference>
<dbReference type="KEGG" id="amr:AM1_3338"/>
<dbReference type="AlphaFoldDB" id="B0BZ32"/>
<keyword evidence="3" id="KW-1185">Reference proteome</keyword>
<evidence type="ECO:0000313" key="3">
    <source>
        <dbReference type="Proteomes" id="UP000000268"/>
    </source>
</evidence>
<sequence>MSRSDLRIVSLIPSGTEIVAALGCGSHLVGRSHECDYPEQVRTLPVCTAANLNAEQPSRDIHNQVMELLQSALGIYRLDLEQLQQLKPTHIVTQAQCEVCAVSLAEVEQALTQITDQTTQVISLQPSLLAHVWQDMERVAIALGCDSQSILQQLQARIKACQQRQNIEHRPTVACIEWTDPLMIAGNWVPELVNLAGGDPCLGTIGQHSSWLTWEQLLAANPDMIVCMPCGFNLEQTAQATQELAQQPQWQQLQAVQNQQVYLTDGNQYFNRPGPRLVDSMELLAEIFHPHIFPPRYAGHGWLKFH</sequence>